<dbReference type="Proteomes" id="UP000001568">
    <property type="component" value="Chromosome 2"/>
</dbReference>
<evidence type="ECO:0000313" key="3">
    <source>
        <dbReference type="Proteomes" id="UP000001568"/>
    </source>
</evidence>
<feature type="compositionally biased region" description="Basic and acidic residues" evidence="1">
    <location>
        <begin position="94"/>
        <end position="110"/>
    </location>
</feature>
<dbReference type="OMA" id="HERAYAH"/>
<dbReference type="AlphaFoldDB" id="A4RTG5"/>
<feature type="region of interest" description="Disordered" evidence="1">
    <location>
        <begin position="63"/>
        <end position="110"/>
    </location>
</feature>
<evidence type="ECO:0000313" key="2">
    <source>
        <dbReference type="EMBL" id="ABO94369.1"/>
    </source>
</evidence>
<dbReference type="RefSeq" id="XP_001416077.1">
    <property type="nucleotide sequence ID" value="XM_001416040.1"/>
</dbReference>
<dbReference type="KEGG" id="olu:OSTLU_92270"/>
<proteinExistence type="predicted"/>
<dbReference type="GeneID" id="5000346"/>
<dbReference type="Gramene" id="ABO94369">
    <property type="protein sequence ID" value="ABO94369"/>
    <property type="gene ID" value="OSTLU_92270"/>
</dbReference>
<dbReference type="EMBL" id="CP000582">
    <property type="protein sequence ID" value="ABO94369.1"/>
    <property type="molecule type" value="Genomic_DNA"/>
</dbReference>
<organism evidence="2 3">
    <name type="scientific">Ostreococcus lucimarinus (strain CCE9901)</name>
    <dbReference type="NCBI Taxonomy" id="436017"/>
    <lineage>
        <taxon>Eukaryota</taxon>
        <taxon>Viridiplantae</taxon>
        <taxon>Chlorophyta</taxon>
        <taxon>Mamiellophyceae</taxon>
        <taxon>Mamiellales</taxon>
        <taxon>Bathycoccaceae</taxon>
        <taxon>Ostreococcus</taxon>
    </lineage>
</organism>
<feature type="compositionally biased region" description="Basic and acidic residues" evidence="1">
    <location>
        <begin position="290"/>
        <end position="303"/>
    </location>
</feature>
<keyword evidence="3" id="KW-1185">Reference proteome</keyword>
<feature type="compositionally biased region" description="Basic residues" evidence="1">
    <location>
        <begin position="80"/>
        <end position="93"/>
    </location>
</feature>
<accession>A4RTG5</accession>
<sequence length="356" mass="39582">MSTTAHASSCMTPGASRAPESHFQMFAHDDELAERACAAGVVRSVCAVTLDEANDWRARCEAASLTPKRDDRATSETAPRRARGNRRRGRRHERQIDAAREPTTDARDNADKRMLQDILQDIEVVDTETLKRSIETDRLASAFRGVVDARVKTMMDFVVAWCDEARDLERECQETYEKTLESTMREHERAYAHHEDATRRFDKLAQVKDASLETRKELDATSTEIAGLVATLERLEQMIKTKSESFTSYFNSQITFLIRKFADGAIDGMRESEVAIAGSVGSGSIEALKRDLRESPPKSKIELESPPTPPKLMIKRRSASPTPRKPLPVDEGELEEGEIAPIEKGETSASATAAAA</sequence>
<dbReference type="HOGENOM" id="CLU_779353_0_0_1"/>
<reference evidence="2 3" key="1">
    <citation type="journal article" date="2007" name="Proc. Natl. Acad. Sci. U.S.A.">
        <title>The tiny eukaryote Ostreococcus provides genomic insights into the paradox of plankton speciation.</title>
        <authorList>
            <person name="Palenik B."/>
            <person name="Grimwood J."/>
            <person name="Aerts A."/>
            <person name="Rouze P."/>
            <person name="Salamov A."/>
            <person name="Putnam N."/>
            <person name="Dupont C."/>
            <person name="Jorgensen R."/>
            <person name="Derelle E."/>
            <person name="Rombauts S."/>
            <person name="Zhou K."/>
            <person name="Otillar R."/>
            <person name="Merchant S.S."/>
            <person name="Podell S."/>
            <person name="Gaasterland T."/>
            <person name="Napoli C."/>
            <person name="Gendler K."/>
            <person name="Manuell A."/>
            <person name="Tai V."/>
            <person name="Vallon O."/>
            <person name="Piganeau G."/>
            <person name="Jancek S."/>
            <person name="Heijde M."/>
            <person name="Jabbari K."/>
            <person name="Bowler C."/>
            <person name="Lohr M."/>
            <person name="Robbens S."/>
            <person name="Werner G."/>
            <person name="Dubchak I."/>
            <person name="Pazour G.J."/>
            <person name="Ren Q."/>
            <person name="Paulsen I."/>
            <person name="Delwiche C."/>
            <person name="Schmutz J."/>
            <person name="Rokhsar D."/>
            <person name="Van de Peer Y."/>
            <person name="Moreau H."/>
            <person name="Grigoriev I.V."/>
        </authorList>
    </citation>
    <scope>NUCLEOTIDE SEQUENCE [LARGE SCALE GENOMIC DNA]</scope>
    <source>
        <strain evidence="2 3">CCE9901</strain>
    </source>
</reference>
<gene>
    <name evidence="2" type="ORF">OSTLU_92270</name>
</gene>
<protein>
    <submittedName>
        <fullName evidence="2">Uncharacterized protein</fullName>
    </submittedName>
</protein>
<name>A4RTG5_OSTLU</name>
<feature type="compositionally biased region" description="Low complexity" evidence="1">
    <location>
        <begin position="347"/>
        <end position="356"/>
    </location>
</feature>
<feature type="region of interest" description="Disordered" evidence="1">
    <location>
        <begin position="290"/>
        <end position="356"/>
    </location>
</feature>
<evidence type="ECO:0000256" key="1">
    <source>
        <dbReference type="SAM" id="MobiDB-lite"/>
    </source>
</evidence>